<dbReference type="AlphaFoldDB" id="A0A249MW09"/>
<dbReference type="RefSeq" id="WP_095687157.1">
    <property type="nucleotide sequence ID" value="NZ_CP022745.1"/>
</dbReference>
<keyword evidence="2" id="KW-1133">Transmembrane helix</keyword>
<dbReference type="Proteomes" id="UP000217141">
    <property type="component" value="Chromosome I"/>
</dbReference>
<dbReference type="EMBL" id="CP022745">
    <property type="protein sequence ID" value="ASY45375.1"/>
    <property type="molecule type" value="Genomic_DNA"/>
</dbReference>
<name>A0A249MW09_SPHXE</name>
<protein>
    <submittedName>
        <fullName evidence="3">Uncharacterized protein</fullName>
    </submittedName>
</protein>
<gene>
    <name evidence="3" type="ORF">CJD35_13730</name>
</gene>
<evidence type="ECO:0000256" key="2">
    <source>
        <dbReference type="SAM" id="Phobius"/>
    </source>
</evidence>
<organism evidence="3 4">
    <name type="scientific">Sphingobium xenophagum</name>
    <dbReference type="NCBI Taxonomy" id="121428"/>
    <lineage>
        <taxon>Bacteria</taxon>
        <taxon>Pseudomonadati</taxon>
        <taxon>Pseudomonadota</taxon>
        <taxon>Alphaproteobacteria</taxon>
        <taxon>Sphingomonadales</taxon>
        <taxon>Sphingomonadaceae</taxon>
        <taxon>Sphingobium</taxon>
    </lineage>
</organism>
<keyword evidence="2" id="KW-0472">Membrane</keyword>
<proteinExistence type="predicted"/>
<sequence>MTARIPHLRLVVLFCGVAIIAYAGFSIWVVAVSKDAAMIGDVIGTWKSFAVAAFSFWVGSSSGGKAAPESPMPVKVDQPANDPIPVEQKL</sequence>
<evidence type="ECO:0000313" key="4">
    <source>
        <dbReference type="Proteomes" id="UP000217141"/>
    </source>
</evidence>
<reference evidence="3 4" key="1">
    <citation type="submission" date="2017-08" db="EMBL/GenBank/DDBJ databases">
        <title>Whole Genome Sequence of Sphingobium hydrophobicum C1: Insights into Adaption to the Electronic-waste Contaminated Sediment.</title>
        <authorList>
            <person name="Song D."/>
            <person name="Chen X."/>
            <person name="Xu M."/>
        </authorList>
    </citation>
    <scope>NUCLEOTIDE SEQUENCE [LARGE SCALE GENOMIC DNA]</scope>
    <source>
        <strain evidence="3 4">C1</strain>
    </source>
</reference>
<evidence type="ECO:0000256" key="1">
    <source>
        <dbReference type="SAM" id="MobiDB-lite"/>
    </source>
</evidence>
<dbReference type="KEGG" id="shyd:CJD35_13730"/>
<keyword evidence="2" id="KW-0812">Transmembrane</keyword>
<feature type="region of interest" description="Disordered" evidence="1">
    <location>
        <begin position="61"/>
        <end position="90"/>
    </location>
</feature>
<feature type="transmembrane region" description="Helical" evidence="2">
    <location>
        <begin position="12"/>
        <end position="31"/>
    </location>
</feature>
<evidence type="ECO:0000313" key="3">
    <source>
        <dbReference type="EMBL" id="ASY45375.1"/>
    </source>
</evidence>
<accession>A0A249MW09</accession>